<feature type="transmembrane region" description="Helical" evidence="2">
    <location>
        <begin position="12"/>
        <end position="44"/>
    </location>
</feature>
<evidence type="ECO:0000313" key="4">
    <source>
        <dbReference type="EMBL" id="TCJ20454.1"/>
    </source>
</evidence>
<sequence>MTARLGVRIPLYIAGLATAGAFSTFFTGGVLHLFLGAAALAALVGSLARFRFLLLIPSLTLYVLLAVYREVPLSRESWSRLALRMGEDVYAAAGIMYAQPLPYEPAPGLLVILLPVVFVVVVFATSAALYEESPVISVAVLGLTIGVISTLNFETGVGTYFALFLGASAALLLYSGMPGAQGRGALAAALIVVGVLLVPQVAQAAIRPPLVDWTKWGAGGGNANLSAQADVGSYLTGGEDVPLFRVRSEEPLHWRGATLDYFNGVRWLSTARHSEEGGPEIEYGVPRRRVEQHVEMLGSETDLIFGGYQIVYTSIRGADRSFDGSWTAPRLLSEGDEYRVVSEVPQPTARQLQRSGSDYPDEVRERYLQLPGSLPGVVGETADEIERIYGPDTPYDAARAIERYLRYDGGFTYNINADFGRADRAMEDFLGEGREGFCTQFATAMALIAREMGIPSRLVYGATAGEEVGENEYLVRGRNMHTWVEIYFPGVGWYPFDPTPGFGVPPAMEANAPRPEPSLSDIYGAQRVLPENPALRPGHSGPNASSSEPGAPERGEDDPAGGAGDEQGGIPAALLYAAFAGVLTAGVPLAKRALAAEGTPRALYRDVLGRLRDLPGSGVREAGVDAPSLTPGERILRAAGTAGVRQEPFERFARAYSEHLYAAEPASDVRRAYREVLREFRRLPGWRRALAAVNPASLVRILRIRLGASAARGRNGLRRAARSFR</sequence>
<accession>A0A4R1BRS7</accession>
<feature type="transmembrane region" description="Helical" evidence="2">
    <location>
        <begin position="81"/>
        <end position="98"/>
    </location>
</feature>
<dbReference type="InterPro" id="IPR038765">
    <property type="entry name" value="Papain-like_cys_pep_sf"/>
</dbReference>
<dbReference type="InterPro" id="IPR021878">
    <property type="entry name" value="TgpA_N"/>
</dbReference>
<gene>
    <name evidence="4" type="ORF">E0L93_01110</name>
</gene>
<feature type="region of interest" description="Disordered" evidence="1">
    <location>
        <begin position="531"/>
        <end position="567"/>
    </location>
</feature>
<feature type="transmembrane region" description="Helical" evidence="2">
    <location>
        <begin position="50"/>
        <end position="69"/>
    </location>
</feature>
<dbReference type="RefSeq" id="WP_132687379.1">
    <property type="nucleotide sequence ID" value="NZ_SKBU01000003.1"/>
</dbReference>
<evidence type="ECO:0000313" key="5">
    <source>
        <dbReference type="Proteomes" id="UP000295244"/>
    </source>
</evidence>
<name>A0A4R1BRS7_9ACTN</name>
<dbReference type="Proteomes" id="UP000295244">
    <property type="component" value="Unassembled WGS sequence"/>
</dbReference>
<evidence type="ECO:0000259" key="3">
    <source>
        <dbReference type="SMART" id="SM00460"/>
    </source>
</evidence>
<evidence type="ECO:0000256" key="2">
    <source>
        <dbReference type="SAM" id="Phobius"/>
    </source>
</evidence>
<dbReference type="InterPro" id="IPR002931">
    <property type="entry name" value="Transglutaminase-like"/>
</dbReference>
<keyword evidence="5" id="KW-1185">Reference proteome</keyword>
<keyword evidence="2" id="KW-0472">Membrane</keyword>
<proteinExistence type="predicted"/>
<feature type="domain" description="Transglutaminase-like" evidence="3">
    <location>
        <begin position="430"/>
        <end position="500"/>
    </location>
</feature>
<evidence type="ECO:0000256" key="1">
    <source>
        <dbReference type="SAM" id="MobiDB-lite"/>
    </source>
</evidence>
<protein>
    <recommendedName>
        <fullName evidence="3">Transglutaminase-like domain-containing protein</fullName>
    </recommendedName>
</protein>
<organism evidence="4 5">
    <name type="scientific">Rubrobacter taiwanensis</name>
    <dbReference type="NCBI Taxonomy" id="185139"/>
    <lineage>
        <taxon>Bacteria</taxon>
        <taxon>Bacillati</taxon>
        <taxon>Actinomycetota</taxon>
        <taxon>Rubrobacteria</taxon>
        <taxon>Rubrobacterales</taxon>
        <taxon>Rubrobacteraceae</taxon>
        <taxon>Rubrobacter</taxon>
    </lineage>
</organism>
<reference evidence="4 5" key="1">
    <citation type="submission" date="2019-03" db="EMBL/GenBank/DDBJ databases">
        <title>Whole genome sequence of a novel Rubrobacter taiwanensis strain, isolated from Yellowstone National Park.</title>
        <authorList>
            <person name="Freed S."/>
            <person name="Ramaley R.F."/>
            <person name="Kyndt J.A."/>
        </authorList>
    </citation>
    <scope>NUCLEOTIDE SEQUENCE [LARGE SCALE GENOMIC DNA]</scope>
    <source>
        <strain evidence="4 5">Yellowstone</strain>
    </source>
</reference>
<dbReference type="Gene3D" id="3.10.620.30">
    <property type="match status" value="1"/>
</dbReference>
<comment type="caution">
    <text evidence="4">The sequence shown here is derived from an EMBL/GenBank/DDBJ whole genome shotgun (WGS) entry which is preliminary data.</text>
</comment>
<feature type="transmembrane region" description="Helical" evidence="2">
    <location>
        <begin position="159"/>
        <end position="177"/>
    </location>
</feature>
<feature type="transmembrane region" description="Helical" evidence="2">
    <location>
        <begin position="184"/>
        <end position="202"/>
    </location>
</feature>
<keyword evidence="2" id="KW-1133">Transmembrane helix</keyword>
<keyword evidence="2" id="KW-0812">Transmembrane</keyword>
<dbReference type="SMART" id="SM00460">
    <property type="entry name" value="TGc"/>
    <property type="match status" value="1"/>
</dbReference>
<dbReference type="Pfam" id="PF11992">
    <property type="entry name" value="TgpA_N"/>
    <property type="match status" value="1"/>
</dbReference>
<dbReference type="SUPFAM" id="SSF54001">
    <property type="entry name" value="Cysteine proteinases"/>
    <property type="match status" value="1"/>
</dbReference>
<dbReference type="EMBL" id="SKBU01000003">
    <property type="protein sequence ID" value="TCJ20454.1"/>
    <property type="molecule type" value="Genomic_DNA"/>
</dbReference>
<dbReference type="AlphaFoldDB" id="A0A4R1BRS7"/>
<dbReference type="InterPro" id="IPR052901">
    <property type="entry name" value="Bact_TGase-like"/>
</dbReference>
<feature type="transmembrane region" description="Helical" evidence="2">
    <location>
        <begin position="135"/>
        <end position="153"/>
    </location>
</feature>
<feature type="transmembrane region" description="Helical" evidence="2">
    <location>
        <begin position="110"/>
        <end position="130"/>
    </location>
</feature>
<dbReference type="Pfam" id="PF01841">
    <property type="entry name" value="Transglut_core"/>
    <property type="match status" value="1"/>
</dbReference>
<dbReference type="OrthoDB" id="9804023at2"/>
<dbReference type="PANTHER" id="PTHR42736:SF1">
    <property type="entry name" value="PROTEIN-GLUTAMINE GAMMA-GLUTAMYLTRANSFERASE"/>
    <property type="match status" value="1"/>
</dbReference>
<dbReference type="PANTHER" id="PTHR42736">
    <property type="entry name" value="PROTEIN-GLUTAMINE GAMMA-GLUTAMYLTRANSFERASE"/>
    <property type="match status" value="1"/>
</dbReference>